<accession>A0AAD9IIV6</accession>
<evidence type="ECO:0000313" key="3">
    <source>
        <dbReference type="EMBL" id="KAK2078388.1"/>
    </source>
</evidence>
<dbReference type="GO" id="GO:0005802">
    <property type="term" value="C:trans-Golgi network"/>
    <property type="evidence" value="ECO:0007669"/>
    <property type="project" value="TreeGrafter"/>
</dbReference>
<evidence type="ECO:0000313" key="4">
    <source>
        <dbReference type="Proteomes" id="UP001255856"/>
    </source>
</evidence>
<dbReference type="InterPro" id="IPR058563">
    <property type="entry name" value="Trs120_TRAPPC9_N"/>
</dbReference>
<protein>
    <recommendedName>
        <fullName evidence="2">Trs120/TRAPPC9 N-terminal domain-containing protein</fullName>
    </recommendedName>
</protein>
<comment type="caution">
    <text evidence="3">The sequence shown here is derived from an EMBL/GenBank/DDBJ whole genome shotgun (WGS) entry which is preliminary data.</text>
</comment>
<dbReference type="Proteomes" id="UP001255856">
    <property type="component" value="Unassembled WGS sequence"/>
</dbReference>
<evidence type="ECO:0000256" key="1">
    <source>
        <dbReference type="SAM" id="MobiDB-lite"/>
    </source>
</evidence>
<dbReference type="InterPro" id="IPR013935">
    <property type="entry name" value="Trs120_TRAPPC9"/>
</dbReference>
<reference evidence="3" key="1">
    <citation type="submission" date="2021-01" db="EMBL/GenBank/DDBJ databases">
        <authorList>
            <person name="Eckstrom K.M.E."/>
        </authorList>
    </citation>
    <scope>NUCLEOTIDE SEQUENCE</scope>
    <source>
        <strain evidence="3">UVCC 0001</strain>
    </source>
</reference>
<feature type="compositionally biased region" description="Basic and acidic residues" evidence="1">
    <location>
        <begin position="776"/>
        <end position="797"/>
    </location>
</feature>
<evidence type="ECO:0000259" key="2">
    <source>
        <dbReference type="Pfam" id="PF08626"/>
    </source>
</evidence>
<name>A0AAD9IIV6_PROWI</name>
<proteinExistence type="predicted"/>
<dbReference type="PANTHER" id="PTHR21512:SF5">
    <property type="entry name" value="TRAFFICKING PROTEIN PARTICLE COMPLEX SUBUNIT 9"/>
    <property type="match status" value="1"/>
</dbReference>
<dbReference type="PANTHER" id="PTHR21512">
    <property type="entry name" value="TRAFFICKING PROTEIN PARTICLE COMPLEX SUBUNIT 9"/>
    <property type="match status" value="1"/>
</dbReference>
<organism evidence="3 4">
    <name type="scientific">Prototheca wickerhamii</name>
    <dbReference type="NCBI Taxonomy" id="3111"/>
    <lineage>
        <taxon>Eukaryota</taxon>
        <taxon>Viridiplantae</taxon>
        <taxon>Chlorophyta</taxon>
        <taxon>core chlorophytes</taxon>
        <taxon>Trebouxiophyceae</taxon>
        <taxon>Chlorellales</taxon>
        <taxon>Chlorellaceae</taxon>
        <taxon>Prototheca</taxon>
    </lineage>
</organism>
<dbReference type="EMBL" id="JASFZW010000004">
    <property type="protein sequence ID" value="KAK2078388.1"/>
    <property type="molecule type" value="Genomic_DNA"/>
</dbReference>
<sequence length="1243" mass="130335">MSGSPSKASIRKSVEPNITLFSPAEIRVVKLNNVRTFHHAAHKSPFKHIPWKTGHMNFNPLAALHSHRKVLGVIGILHCPSTLDLGRACRQFEQSCKAFNAAFTVRLLGFEPTDAQVANDLKSLPGLETFPSGGDLEHLEHQAEVIMHDFAACILGELERWMLNASPAMIEFNSLVDSADFTGAGPLESVQTRLQTDEDVKTKKRYGRLQKALGDHSLLAGSPQDAMEHFVVAADLSRVVGDWVFQAAALEGQASAKALAAVAARDGFAETTDSVFDDDNQWRRTRSDASQPTTPLSGAGPDQAPQLDTASSGAQRDGIAPSLQSESMSVGILGSGQDALSRAVAAARSQPSGTLGAAGAAPGTAFGGPRFWSALRRSGIEPEVRELLAEAKAALRRKGAIPLQMEADLKLARFLAGLHGGSARHEVSEIVSGMLASVEGMNLPEDRMLTFVEGAGVLGTVGSARKRMLLLWQAVELSKILGFPNLRSLEVACKVLEPPLRHTDPVGAEDPWVTGPAARGMHAGGSAALWPQVRAGCLEAILGLAIYARQHVAVWDSAALLLRGHTAELSAHRQRSLLENLVAASAHMDEKERARPGPGPPPLLRFVGVHTPPPELRVVEQRAAADDEATLRAGARSGSGLFLYDPFQARRDLDSASARETCHHWVVGETGAVEVDVSNPSSVPMRIDKLVLEVEFEPETLAGEAPTGSVGRSHFKNKPVSLNVPPDTLPVRIALEGTPLRPGKLTIVGCRLSAFGGMSWVQPWEPPETTVGQRLRESAGVRRGDADARVGARRGSDSEFASPRKGLRPGRAAPTRHQISVYPALPLLELELVDRLTGSGAAMERHDGPGPLLHRGPGPQLALRPLAGQRVSSLALRVANRGKAAAEDLSLAVEPCPPAKGQLKSPPVPPMALRAQLPLAPGASLTVDLVLRAAGDAGGEAPAAYRVVAGCARRVEGAAREQGEGLSTPRGAAAQVLSRRAAPRLSVETQPSVVVAAASLCCAVVPVSGGGEGARATENDRTSASANFPATGLLLSLDLLNAGPVPLRVWLDCAGGSRDAEEADDASLATLPVPDASELVGPGESLLAERLRVGFAAGLPELDGVDAADAAAELASPFASGAPAIRGDVCLALEETLGAVRPSLAACVLPESAVGWLACEASEPEPLPGGGRGALAAPRAGGAAGHFRQPGAPRVPWTATAESTSVVEVGLRLASPGLFRVWFVPADASDAALFVRPCHIYVR</sequence>
<feature type="domain" description="Trs120/TRAPPC9 N-terminal" evidence="2">
    <location>
        <begin position="194"/>
        <end position="255"/>
    </location>
</feature>
<dbReference type="AlphaFoldDB" id="A0AAD9IIV6"/>
<keyword evidence="4" id="KW-1185">Reference proteome</keyword>
<dbReference type="Pfam" id="PF08626">
    <property type="entry name" value="TRAPPC9-Trs120"/>
    <property type="match status" value="1"/>
</dbReference>
<feature type="region of interest" description="Disordered" evidence="1">
    <location>
        <begin position="274"/>
        <end position="319"/>
    </location>
</feature>
<gene>
    <name evidence="3" type="ORF">QBZ16_003228</name>
</gene>
<feature type="region of interest" description="Disordered" evidence="1">
    <location>
        <begin position="776"/>
        <end position="813"/>
    </location>
</feature>